<evidence type="ECO:0000313" key="3">
    <source>
        <dbReference type="Proteomes" id="UP000751224"/>
    </source>
</evidence>
<evidence type="ECO:0000259" key="1">
    <source>
        <dbReference type="PROSITE" id="PS50206"/>
    </source>
</evidence>
<dbReference type="PANTHER" id="PTHR43031:SF7">
    <property type="entry name" value="NITRIC OXIDE REDUCTASE FLRD-NAD(+) REDUCTASE"/>
    <property type="match status" value="1"/>
</dbReference>
<organism evidence="2 3">
    <name type="scientific">Thomasclavelia spiroformis</name>
    <dbReference type="NCBI Taxonomy" id="29348"/>
    <lineage>
        <taxon>Bacteria</taxon>
        <taxon>Bacillati</taxon>
        <taxon>Bacillota</taxon>
        <taxon>Erysipelotrichia</taxon>
        <taxon>Erysipelotrichales</taxon>
        <taxon>Coprobacillaceae</taxon>
        <taxon>Thomasclavelia</taxon>
    </lineage>
</organism>
<dbReference type="Gene3D" id="3.40.250.10">
    <property type="entry name" value="Rhodanese-like domain"/>
    <property type="match status" value="1"/>
</dbReference>
<dbReference type="InterPro" id="IPR036873">
    <property type="entry name" value="Rhodanese-like_dom_sf"/>
</dbReference>
<dbReference type="SMART" id="SM00450">
    <property type="entry name" value="RHOD"/>
    <property type="match status" value="1"/>
</dbReference>
<comment type="caution">
    <text evidence="2">The sequence shown here is derived from an EMBL/GenBank/DDBJ whole genome shotgun (WGS) entry which is preliminary data.</text>
</comment>
<protein>
    <submittedName>
        <fullName evidence="2">Rhodanese-like domain-containing protein</fullName>
    </submittedName>
</protein>
<dbReference type="CDD" id="cd00158">
    <property type="entry name" value="RHOD"/>
    <property type="match status" value="1"/>
</dbReference>
<name>A0A943EH76_9FIRM</name>
<feature type="domain" description="Rhodanese" evidence="1">
    <location>
        <begin position="16"/>
        <end position="100"/>
    </location>
</feature>
<dbReference type="SUPFAM" id="SSF52821">
    <property type="entry name" value="Rhodanese/Cell cycle control phosphatase"/>
    <property type="match status" value="1"/>
</dbReference>
<dbReference type="EMBL" id="JAGZCC010000008">
    <property type="protein sequence ID" value="MBS5587638.1"/>
    <property type="molecule type" value="Genomic_DNA"/>
</dbReference>
<reference evidence="2" key="1">
    <citation type="submission" date="2021-02" db="EMBL/GenBank/DDBJ databases">
        <title>Infant gut strain persistence is associated with maternal origin, phylogeny, and functional potential including surface adhesion and iron acquisition.</title>
        <authorList>
            <person name="Lou Y.C."/>
        </authorList>
    </citation>
    <scope>NUCLEOTIDE SEQUENCE</scope>
    <source>
        <strain evidence="2">L3_108_000G1_dasL3_108_000G1_metabat.metabat.11</strain>
    </source>
</reference>
<dbReference type="InterPro" id="IPR050229">
    <property type="entry name" value="GlpE_sulfurtransferase"/>
</dbReference>
<dbReference type="AlphaFoldDB" id="A0A943EH76"/>
<gene>
    <name evidence="2" type="ORF">KHX14_02300</name>
</gene>
<evidence type="ECO:0000313" key="2">
    <source>
        <dbReference type="EMBL" id="MBS5587638.1"/>
    </source>
</evidence>
<dbReference type="Proteomes" id="UP000751224">
    <property type="component" value="Unassembled WGS sequence"/>
</dbReference>
<dbReference type="Pfam" id="PF00581">
    <property type="entry name" value="Rhodanese"/>
    <property type="match status" value="1"/>
</dbReference>
<dbReference type="PANTHER" id="PTHR43031">
    <property type="entry name" value="FAD-DEPENDENT OXIDOREDUCTASE"/>
    <property type="match status" value="1"/>
</dbReference>
<dbReference type="PROSITE" id="PS50206">
    <property type="entry name" value="RHODANESE_3"/>
    <property type="match status" value="1"/>
</dbReference>
<proteinExistence type="predicted"/>
<dbReference type="InterPro" id="IPR001763">
    <property type="entry name" value="Rhodanese-like_dom"/>
</dbReference>
<accession>A0A943EH76</accession>
<dbReference type="RefSeq" id="WP_297670490.1">
    <property type="nucleotide sequence ID" value="NZ_JAGZCC010000008.1"/>
</dbReference>
<sequence length="103" mass="11984">MENKHLIPINNLSKLIHHDYTFIDLREASQFNKLHITKFINIPYEQFITNPPKLSKNKPIYLICYTGTKSLSLAKKLSASGYQAYSFIGGFYAIEHPINEKFY</sequence>